<organism evidence="2 3">
    <name type="scientific">Asanoa ferruginea</name>
    <dbReference type="NCBI Taxonomy" id="53367"/>
    <lineage>
        <taxon>Bacteria</taxon>
        <taxon>Bacillati</taxon>
        <taxon>Actinomycetota</taxon>
        <taxon>Actinomycetes</taxon>
        <taxon>Micromonosporales</taxon>
        <taxon>Micromonosporaceae</taxon>
        <taxon>Asanoa</taxon>
    </lineage>
</organism>
<dbReference type="InterPro" id="IPR052189">
    <property type="entry name" value="L-asp_N-monooxygenase_NS-form"/>
</dbReference>
<evidence type="ECO:0000259" key="1">
    <source>
        <dbReference type="Pfam" id="PF13454"/>
    </source>
</evidence>
<dbReference type="Proteomes" id="UP000256913">
    <property type="component" value="Unassembled WGS sequence"/>
</dbReference>
<keyword evidence="3" id="KW-1185">Reference proteome</keyword>
<protein>
    <submittedName>
        <fullName evidence="2">Putative NAD(P)/FAD-binding protein YdhS</fullName>
    </submittedName>
</protein>
<evidence type="ECO:0000313" key="3">
    <source>
        <dbReference type="Proteomes" id="UP000256913"/>
    </source>
</evidence>
<dbReference type="PANTHER" id="PTHR40254:SF1">
    <property type="entry name" value="BLR0577 PROTEIN"/>
    <property type="match status" value="1"/>
</dbReference>
<dbReference type="Pfam" id="PF13454">
    <property type="entry name" value="NAD_binding_9"/>
    <property type="match status" value="1"/>
</dbReference>
<feature type="domain" description="FAD-dependent urate hydroxylase HpyO/Asp monooxygenase CreE-like FAD/NAD(P)-binding" evidence="1">
    <location>
        <begin position="6"/>
        <end position="131"/>
    </location>
</feature>
<dbReference type="AlphaFoldDB" id="A0A3E0A1E7"/>
<proteinExistence type="predicted"/>
<comment type="caution">
    <text evidence="2">The sequence shown here is derived from an EMBL/GenBank/DDBJ whole genome shotgun (WGS) entry which is preliminary data.</text>
</comment>
<dbReference type="OrthoDB" id="101972at2"/>
<sequence length="421" mass="44315">MAMDTVIIGGGPAGALTALALGRAATIVDPAARLGPGSAYATREPRHLLNSRAGSMSVDPADPGDFATWARCRPDAFLPRGTYGAYLADRLGAVRHLARRAVRVRPAGSAWAVELSDGTTRPASAVVLALGPPPPVFPSAATVGVRRAPGYVPVPWSPGALDRVRPADRVLLLGTGLTAVDAVLTLLSRGHTGQIVAVSRHGLLPRAHTDLPTPAPVRAWESAPPGLRGLLREVRGSADWRATVDALRPRVDQVWAGLTLQEQQRFLRHLARYWEVHRHRCAPEVAATIAAAREARALVVAAGRVSEIRSVPPGFEVGLAGGRWTFDAVVNCTGPGHPAGLPLVRSLVADGLARADPLALGIDVDAAGRPVGRHSLPTEGLYVVGSLRRGRWWETTAIPEIRDQAYAIGGRLAAVPAHHAA</sequence>
<dbReference type="InterPro" id="IPR036188">
    <property type="entry name" value="FAD/NAD-bd_sf"/>
</dbReference>
<dbReference type="PRINTS" id="PR00469">
    <property type="entry name" value="PNDRDTASEII"/>
</dbReference>
<dbReference type="PANTHER" id="PTHR40254">
    <property type="entry name" value="BLR0577 PROTEIN"/>
    <property type="match status" value="1"/>
</dbReference>
<name>A0A3E0A1E7_9ACTN</name>
<gene>
    <name evidence="2" type="ORF">DFJ67_8418</name>
</gene>
<dbReference type="EMBL" id="QUMQ01000001">
    <property type="protein sequence ID" value="REG02324.1"/>
    <property type="molecule type" value="Genomic_DNA"/>
</dbReference>
<dbReference type="PRINTS" id="PR00368">
    <property type="entry name" value="FADPNR"/>
</dbReference>
<dbReference type="Gene3D" id="3.50.50.60">
    <property type="entry name" value="FAD/NAD(P)-binding domain"/>
    <property type="match status" value="1"/>
</dbReference>
<dbReference type="InterPro" id="IPR038732">
    <property type="entry name" value="HpyO/CreE_NAD-binding"/>
</dbReference>
<accession>A0A3E0A1E7</accession>
<evidence type="ECO:0000313" key="2">
    <source>
        <dbReference type="EMBL" id="REG02324.1"/>
    </source>
</evidence>
<dbReference type="SUPFAM" id="SSF51905">
    <property type="entry name" value="FAD/NAD(P)-binding domain"/>
    <property type="match status" value="2"/>
</dbReference>
<reference evidence="2 3" key="1">
    <citation type="submission" date="2018-08" db="EMBL/GenBank/DDBJ databases">
        <title>Sequencing the genomes of 1000 actinobacteria strains.</title>
        <authorList>
            <person name="Klenk H.-P."/>
        </authorList>
    </citation>
    <scope>NUCLEOTIDE SEQUENCE [LARGE SCALE GENOMIC DNA]</scope>
    <source>
        <strain evidence="2 3">DSM 44099</strain>
    </source>
</reference>